<dbReference type="WBParaSite" id="MCOS_0000266101-mRNA-1">
    <property type="protein sequence ID" value="MCOS_0000266101-mRNA-1"/>
    <property type="gene ID" value="MCOS_0000266101"/>
</dbReference>
<reference evidence="1" key="1">
    <citation type="submission" date="2017-02" db="UniProtKB">
        <authorList>
            <consortium name="WormBaseParasite"/>
        </authorList>
    </citation>
    <scope>IDENTIFICATION</scope>
</reference>
<accession>A0A0R3U767</accession>
<dbReference type="AlphaFoldDB" id="A0A0R3U767"/>
<proteinExistence type="predicted"/>
<evidence type="ECO:0000313" key="1">
    <source>
        <dbReference type="WBParaSite" id="MCOS_0000266101-mRNA-1"/>
    </source>
</evidence>
<organism evidence="1">
    <name type="scientific">Mesocestoides corti</name>
    <name type="common">Flatworm</name>
    <dbReference type="NCBI Taxonomy" id="53468"/>
    <lineage>
        <taxon>Eukaryota</taxon>
        <taxon>Metazoa</taxon>
        <taxon>Spiralia</taxon>
        <taxon>Lophotrochozoa</taxon>
        <taxon>Platyhelminthes</taxon>
        <taxon>Cestoda</taxon>
        <taxon>Eucestoda</taxon>
        <taxon>Cyclophyllidea</taxon>
        <taxon>Mesocestoididae</taxon>
        <taxon>Mesocestoides</taxon>
    </lineage>
</organism>
<sequence length="39" mass="4657">LEADGAQYIEDQLPTFVDVLLRLVERFQDIWEQTMEFPT</sequence>
<protein>
    <submittedName>
        <fullName evidence="1">DHC_N1 domain-containing protein</fullName>
    </submittedName>
</protein>
<name>A0A0R3U767_MESCO</name>